<keyword evidence="1" id="KW-1185">Reference proteome</keyword>
<reference evidence="2" key="1">
    <citation type="submission" date="2022-11" db="UniProtKB">
        <authorList>
            <consortium name="WormBaseParasite"/>
        </authorList>
    </citation>
    <scope>IDENTIFICATION</scope>
</reference>
<evidence type="ECO:0000313" key="2">
    <source>
        <dbReference type="WBParaSite" id="PSAMB.scaffold3322size18775.g21104.t1"/>
    </source>
</evidence>
<sequence>MTRTGSHHSLIGPFVAVFCRRLTFDYNSSARTTVCLAPTQADMDCGPLSPTLSLTPLAKMDRKSATQEDMELTAIHIHRPVATPPNYLLNTTSRRKVT</sequence>
<dbReference type="AlphaFoldDB" id="A0A914W7A9"/>
<proteinExistence type="predicted"/>
<organism evidence="1 2">
    <name type="scientific">Plectus sambesii</name>
    <dbReference type="NCBI Taxonomy" id="2011161"/>
    <lineage>
        <taxon>Eukaryota</taxon>
        <taxon>Metazoa</taxon>
        <taxon>Ecdysozoa</taxon>
        <taxon>Nematoda</taxon>
        <taxon>Chromadorea</taxon>
        <taxon>Plectida</taxon>
        <taxon>Plectina</taxon>
        <taxon>Plectoidea</taxon>
        <taxon>Plectidae</taxon>
        <taxon>Plectus</taxon>
    </lineage>
</organism>
<dbReference type="Proteomes" id="UP000887566">
    <property type="component" value="Unplaced"/>
</dbReference>
<evidence type="ECO:0000313" key="1">
    <source>
        <dbReference type="Proteomes" id="UP000887566"/>
    </source>
</evidence>
<dbReference type="WBParaSite" id="PSAMB.scaffold3322size18775.g21104.t1">
    <property type="protein sequence ID" value="PSAMB.scaffold3322size18775.g21104.t1"/>
    <property type="gene ID" value="PSAMB.scaffold3322size18775.g21104"/>
</dbReference>
<accession>A0A914W7A9</accession>
<protein>
    <submittedName>
        <fullName evidence="2">Uncharacterized protein</fullName>
    </submittedName>
</protein>
<name>A0A914W7A9_9BILA</name>